<organism evidence="8 9">
    <name type="scientific">Thlaspi arvense</name>
    <name type="common">Field penny-cress</name>
    <dbReference type="NCBI Taxonomy" id="13288"/>
    <lineage>
        <taxon>Eukaryota</taxon>
        <taxon>Viridiplantae</taxon>
        <taxon>Streptophyta</taxon>
        <taxon>Embryophyta</taxon>
        <taxon>Tracheophyta</taxon>
        <taxon>Spermatophyta</taxon>
        <taxon>Magnoliopsida</taxon>
        <taxon>eudicotyledons</taxon>
        <taxon>Gunneridae</taxon>
        <taxon>Pentapetalae</taxon>
        <taxon>rosids</taxon>
        <taxon>malvids</taxon>
        <taxon>Brassicales</taxon>
        <taxon>Brassicaceae</taxon>
        <taxon>Thlaspideae</taxon>
        <taxon>Thlaspi</taxon>
    </lineage>
</organism>
<evidence type="ECO:0000313" key="8">
    <source>
        <dbReference type="EMBL" id="CAH2041048.1"/>
    </source>
</evidence>
<evidence type="ECO:0000256" key="7">
    <source>
        <dbReference type="SAM" id="MobiDB-lite"/>
    </source>
</evidence>
<dbReference type="GO" id="GO:0005886">
    <property type="term" value="C:plasma membrane"/>
    <property type="evidence" value="ECO:0007669"/>
    <property type="project" value="UniProtKB-SubCell"/>
</dbReference>
<keyword evidence="3" id="KW-0325">Glycoprotein</keyword>
<keyword evidence="5" id="KW-0472">Membrane</keyword>
<evidence type="ECO:0000256" key="5">
    <source>
        <dbReference type="ARBA" id="ARBA00023136"/>
    </source>
</evidence>
<dbReference type="GO" id="GO:0098552">
    <property type="term" value="C:side of membrane"/>
    <property type="evidence" value="ECO:0007669"/>
    <property type="project" value="UniProtKB-KW"/>
</dbReference>
<keyword evidence="4" id="KW-0732">Signal</keyword>
<name>A0AAU9RG92_THLAR</name>
<keyword evidence="6" id="KW-0449">Lipoprotein</keyword>
<keyword evidence="9" id="KW-1185">Reference proteome</keyword>
<gene>
    <name evidence="8" type="ORF">TAV2_LOCUS4348</name>
</gene>
<keyword evidence="2" id="KW-1003">Cell membrane</keyword>
<dbReference type="AlphaFoldDB" id="A0AAU9RG92"/>
<proteinExistence type="predicted"/>
<dbReference type="InterPro" id="IPR045003">
    <property type="entry name" value="FLA_A"/>
</dbReference>
<dbReference type="PANTHER" id="PTHR32077">
    <property type="entry name" value="FASCICLIN-LIKE ARABINOGALACTAN PROTEIN"/>
    <property type="match status" value="1"/>
</dbReference>
<dbReference type="Proteomes" id="UP000836841">
    <property type="component" value="Unassembled WGS sequence"/>
</dbReference>
<evidence type="ECO:0000256" key="2">
    <source>
        <dbReference type="ARBA" id="ARBA00022475"/>
    </source>
</evidence>
<keyword evidence="3" id="KW-0336">GPI-anchor</keyword>
<dbReference type="EMBL" id="CAJVSB020000067">
    <property type="protein sequence ID" value="CAH2041048.1"/>
    <property type="molecule type" value="Genomic_DNA"/>
</dbReference>
<dbReference type="GO" id="GO:0009834">
    <property type="term" value="P:plant-type secondary cell wall biogenesis"/>
    <property type="evidence" value="ECO:0007669"/>
    <property type="project" value="TreeGrafter"/>
</dbReference>
<evidence type="ECO:0000256" key="1">
    <source>
        <dbReference type="ARBA" id="ARBA00004609"/>
    </source>
</evidence>
<sequence length="111" mass="11192">MAPVNEASDFHCYNQVNISTGVVNATVDNTIYTDSKLAVYQVNQVLLPLSLFGSPAPAPAPATAPEAPKKKKAKVAAASPSADLEPSGAASVFPRGVVAVGVAAIVGAFAL</sequence>
<evidence type="ECO:0000256" key="4">
    <source>
        <dbReference type="ARBA" id="ARBA00022729"/>
    </source>
</evidence>
<feature type="region of interest" description="Disordered" evidence="7">
    <location>
        <begin position="56"/>
        <end position="88"/>
    </location>
</feature>
<evidence type="ECO:0000313" key="9">
    <source>
        <dbReference type="Proteomes" id="UP000836841"/>
    </source>
</evidence>
<protein>
    <recommendedName>
        <fullName evidence="10">Arabinogalactan-like protein</fullName>
    </recommendedName>
</protein>
<evidence type="ECO:0000256" key="6">
    <source>
        <dbReference type="ARBA" id="ARBA00023288"/>
    </source>
</evidence>
<dbReference type="PANTHER" id="PTHR32077:SF65">
    <property type="entry name" value="FASCICLIN-LIKE ARABINOGALACTAN PROTEIN 11"/>
    <property type="match status" value="1"/>
</dbReference>
<evidence type="ECO:0000256" key="3">
    <source>
        <dbReference type="ARBA" id="ARBA00022622"/>
    </source>
</evidence>
<reference evidence="8 9" key="1">
    <citation type="submission" date="2022-03" db="EMBL/GenBank/DDBJ databases">
        <authorList>
            <person name="Nunn A."/>
            <person name="Chopra R."/>
            <person name="Nunn A."/>
            <person name="Contreras Garrido A."/>
        </authorList>
    </citation>
    <scope>NUCLEOTIDE SEQUENCE [LARGE SCALE GENOMIC DNA]</scope>
</reference>
<evidence type="ECO:0008006" key="10">
    <source>
        <dbReference type="Google" id="ProtNLM"/>
    </source>
</evidence>
<accession>A0AAU9RG92</accession>
<comment type="caution">
    <text evidence="8">The sequence shown here is derived from an EMBL/GenBank/DDBJ whole genome shotgun (WGS) entry which is preliminary data.</text>
</comment>
<comment type="subcellular location">
    <subcellularLocation>
        <location evidence="1">Cell membrane</location>
        <topology evidence="1">Lipid-anchor</topology>
        <topology evidence="1">GPI-anchor</topology>
    </subcellularLocation>
</comment>